<dbReference type="OrthoDB" id="7006023at2"/>
<dbReference type="EMBL" id="QFAW01000019">
    <property type="protein sequence ID" value="PWE43703.1"/>
    <property type="molecule type" value="Genomic_DNA"/>
</dbReference>
<evidence type="ECO:0008006" key="3">
    <source>
        <dbReference type="Google" id="ProtNLM"/>
    </source>
</evidence>
<protein>
    <recommendedName>
        <fullName evidence="3">Mobilization protein</fullName>
    </recommendedName>
</protein>
<dbReference type="RefSeq" id="WP_109521239.1">
    <property type="nucleotide sequence ID" value="NZ_QFAW01000019.1"/>
</dbReference>
<name>A0A2U2D6T8_9PSED</name>
<gene>
    <name evidence="1" type="ORF">C9I49_15480</name>
</gene>
<dbReference type="AlphaFoldDB" id="A0A2U2D6T8"/>
<dbReference type="InterPro" id="IPR053842">
    <property type="entry name" value="NikA-like"/>
</dbReference>
<dbReference type="Proteomes" id="UP000245056">
    <property type="component" value="Unassembled WGS sequence"/>
</dbReference>
<evidence type="ECO:0000313" key="2">
    <source>
        <dbReference type="Proteomes" id="UP000245056"/>
    </source>
</evidence>
<sequence>MKTIEKQNKDTRITIRLSKSEMESLENRMSEAGYKAAGAFIRDFVANNSVKPKVVSDVVHIARELMSLASMINAEKPGSQLLEKVKHIARINVGGLV</sequence>
<organism evidence="1 2">
    <name type="scientific">Pseudomonas prosekii</name>
    <dbReference type="NCBI Taxonomy" id="1148509"/>
    <lineage>
        <taxon>Bacteria</taxon>
        <taxon>Pseudomonadati</taxon>
        <taxon>Pseudomonadota</taxon>
        <taxon>Gammaproteobacteria</taxon>
        <taxon>Pseudomonadales</taxon>
        <taxon>Pseudomonadaceae</taxon>
        <taxon>Pseudomonas</taxon>
    </lineage>
</organism>
<evidence type="ECO:0000313" key="1">
    <source>
        <dbReference type="EMBL" id="PWE43703.1"/>
    </source>
</evidence>
<proteinExistence type="predicted"/>
<accession>A0A2U2D6T8</accession>
<dbReference type="Pfam" id="PF21983">
    <property type="entry name" value="NikA-like"/>
    <property type="match status" value="1"/>
</dbReference>
<reference evidence="1 2" key="1">
    <citation type="submission" date="2018-05" db="EMBL/GenBank/DDBJ databases">
        <title>Genome sequences of two Antarctic strains of Pseudomonas prosekii: insights into adaptation to extreme conditions.</title>
        <authorList>
            <person name="Snopkova K."/>
            <person name="Dufkova K."/>
            <person name="Cejkova D."/>
            <person name="Sedlacek I."/>
            <person name="Smajs D."/>
        </authorList>
    </citation>
    <scope>NUCLEOTIDE SEQUENCE [LARGE SCALE GENOMIC DNA]</scope>
    <source>
        <strain evidence="1 2">P2673</strain>
    </source>
</reference>
<comment type="caution">
    <text evidence="1">The sequence shown here is derived from an EMBL/GenBank/DDBJ whole genome shotgun (WGS) entry which is preliminary data.</text>
</comment>